<dbReference type="PANTHER" id="PTHR40469">
    <property type="entry name" value="SECRETED GLYCOSYL HYDROLASE"/>
    <property type="match status" value="1"/>
</dbReference>
<dbReference type="Proteomes" id="UP000076088">
    <property type="component" value="Chromosome"/>
</dbReference>
<evidence type="ECO:0000313" key="4">
    <source>
        <dbReference type="Proteomes" id="UP000076088"/>
    </source>
</evidence>
<feature type="domain" description="ThuA-like" evidence="2">
    <location>
        <begin position="49"/>
        <end position="266"/>
    </location>
</feature>
<proteinExistence type="predicted"/>
<reference evidence="3 4" key="2">
    <citation type="journal article" date="2016" name="Genome Announc.">
        <title>Complete Genome Sequence of Sphingopyxis macrogoltabida Strain 203N (NBRC 111659), a Polyethylene Glycol Degrader.</title>
        <authorList>
            <person name="Ohtsubo Y."/>
            <person name="Nonoyama S."/>
            <person name="Nagata Y."/>
            <person name="Numata M."/>
            <person name="Tsuchikane K."/>
            <person name="Hosoyama A."/>
            <person name="Yamazoe A."/>
            <person name="Tsuda M."/>
            <person name="Fujita N."/>
            <person name="Kawai F."/>
        </authorList>
    </citation>
    <scope>NUCLEOTIDE SEQUENCE [LARGE SCALE GENOMIC DNA]</scope>
    <source>
        <strain evidence="3 4">203N</strain>
    </source>
</reference>
<evidence type="ECO:0000256" key="1">
    <source>
        <dbReference type="SAM" id="SignalP"/>
    </source>
</evidence>
<reference evidence="4" key="1">
    <citation type="submission" date="2015-11" db="EMBL/GenBank/DDBJ databases">
        <title>Complete genome sequence of a polyethylene-glycol degrader Sphingopyxis macrogoltabida 203N (NBRC 111659).</title>
        <authorList>
            <person name="Yoshiyuki O."/>
            <person name="Shouta N."/>
            <person name="Nagata Y."/>
            <person name="Numata M."/>
            <person name="Tsuchikane K."/>
            <person name="Hosoyama A."/>
            <person name="Yamazoe A."/>
            <person name="Tsuda M."/>
            <person name="Fujita N."/>
            <person name="Kawai F."/>
        </authorList>
    </citation>
    <scope>NUCLEOTIDE SEQUENCE [LARGE SCALE GENOMIC DNA]</scope>
    <source>
        <strain evidence="4">203N</strain>
    </source>
</reference>
<dbReference type="InterPro" id="IPR029010">
    <property type="entry name" value="ThuA-like"/>
</dbReference>
<dbReference type="AlphaFoldDB" id="A0AAC9AY65"/>
<evidence type="ECO:0000313" key="3">
    <source>
        <dbReference type="EMBL" id="AMU91937.1"/>
    </source>
</evidence>
<sequence>MIAAPFAAALLLTLAAQSSGTAAAPDPRRPAPVFDSVPPELPALTRPAVLIVSKTNGYRHDSIAEAVPAIEALVRARGWSSFATENAAIFNPEQLARFDVIVFANASGDIYTPGQRAAFQAWIARGGGFVGLHSAGDGSHPGWFVRLRGNGNFTGHPGGADQFQPADLVLTDRSYPATRHLPPRWRWTDEYYAWDAPPAADAHILARLDENSLRLDAAYRMGDGHALVWWRCEGRARIFYSALGHRAEAWSDPAHLEMLDGAIGWAARAEGEGCGDP</sequence>
<gene>
    <name evidence="3" type="ORF">ATM17_23275</name>
</gene>
<dbReference type="RefSeq" id="WP_054731880.1">
    <property type="nucleotide sequence ID" value="NZ_CP009429.1"/>
</dbReference>
<feature type="signal peptide" evidence="1">
    <location>
        <begin position="1"/>
        <end position="23"/>
    </location>
</feature>
<name>A0AAC9AY65_SPHMC</name>
<accession>A0AAC9AY65</accession>
<dbReference type="SUPFAM" id="SSF52317">
    <property type="entry name" value="Class I glutamine amidotransferase-like"/>
    <property type="match status" value="1"/>
</dbReference>
<dbReference type="PANTHER" id="PTHR40469:SF2">
    <property type="entry name" value="GALACTOSE-BINDING DOMAIN-LIKE SUPERFAMILY PROTEIN"/>
    <property type="match status" value="1"/>
</dbReference>
<protein>
    <recommendedName>
        <fullName evidence="2">ThuA-like domain-containing protein</fullName>
    </recommendedName>
</protein>
<keyword evidence="4" id="KW-1185">Reference proteome</keyword>
<evidence type="ECO:0000259" key="2">
    <source>
        <dbReference type="Pfam" id="PF06283"/>
    </source>
</evidence>
<dbReference type="EMBL" id="CP013344">
    <property type="protein sequence ID" value="AMU91937.1"/>
    <property type="molecule type" value="Genomic_DNA"/>
</dbReference>
<dbReference type="Pfam" id="PF06283">
    <property type="entry name" value="ThuA"/>
    <property type="match status" value="1"/>
</dbReference>
<dbReference type="Gene3D" id="3.40.50.880">
    <property type="match status" value="1"/>
</dbReference>
<feature type="chain" id="PRO_5042005728" description="ThuA-like domain-containing protein" evidence="1">
    <location>
        <begin position="24"/>
        <end position="277"/>
    </location>
</feature>
<keyword evidence="1" id="KW-0732">Signal</keyword>
<dbReference type="InterPro" id="IPR029062">
    <property type="entry name" value="Class_I_gatase-like"/>
</dbReference>
<dbReference type="KEGG" id="smaz:LH19_22715"/>
<organism evidence="3 4">
    <name type="scientific">Sphingopyxis macrogoltabida</name>
    <name type="common">Sphingomonas macrogoltabidus</name>
    <dbReference type="NCBI Taxonomy" id="33050"/>
    <lineage>
        <taxon>Bacteria</taxon>
        <taxon>Pseudomonadati</taxon>
        <taxon>Pseudomonadota</taxon>
        <taxon>Alphaproteobacteria</taxon>
        <taxon>Sphingomonadales</taxon>
        <taxon>Sphingomonadaceae</taxon>
        <taxon>Sphingopyxis</taxon>
    </lineage>
</organism>